<accession>A0A8I1ACC3</accession>
<sequence length="98" mass="11425">MNSHFQTKPEHKQTQEIQSFYEPTLLLLNHIHDIKKDNLRMRGYNEVNAAVTKEELAQKMAYRFKITIWLAHQVITSLIKAEQVISFGGYVKPKVGEL</sequence>
<protein>
    <submittedName>
        <fullName evidence="1">Uncharacterized protein</fullName>
    </submittedName>
</protein>
<evidence type="ECO:0000313" key="1">
    <source>
        <dbReference type="EMBL" id="UUN95973.1"/>
    </source>
</evidence>
<dbReference type="AlphaFoldDB" id="A0A8I1ACC3"/>
<organism evidence="1 2">
    <name type="scientific">Acinetobacter bereziniae</name>
    <name type="common">Acinetobacter genomosp. 10</name>
    <dbReference type="NCBI Taxonomy" id="106648"/>
    <lineage>
        <taxon>Bacteria</taxon>
        <taxon>Pseudomonadati</taxon>
        <taxon>Pseudomonadota</taxon>
        <taxon>Gammaproteobacteria</taxon>
        <taxon>Moraxellales</taxon>
        <taxon>Moraxellaceae</taxon>
        <taxon>Acinetobacter</taxon>
    </lineage>
</organism>
<name>A0A8I1ACC3_ACIBZ</name>
<proteinExistence type="predicted"/>
<evidence type="ECO:0000313" key="2">
    <source>
        <dbReference type="Proteomes" id="UP000644140"/>
    </source>
</evidence>
<gene>
    <name evidence="1" type="ORF">I9054_011305</name>
</gene>
<dbReference type="RefSeq" id="WP_198114581.1">
    <property type="nucleotide sequence ID" value="NZ_CP066121.1"/>
</dbReference>
<dbReference type="EMBL" id="CP092085">
    <property type="protein sequence ID" value="UUN95973.1"/>
    <property type="molecule type" value="Genomic_DNA"/>
</dbReference>
<reference evidence="1" key="1">
    <citation type="submission" date="2022-02" db="EMBL/GenBank/DDBJ databases">
        <title>Characterization of Tn125 harboring carbapenem-resistant Acinetobacter bereziniae clinical isolates.</title>
        <authorList>
            <person name="Wong N.-K."/>
            <person name="Pan Q."/>
        </authorList>
    </citation>
    <scope>NUCLEOTIDE SEQUENCE</scope>
    <source>
        <strain evidence="1">GD03393</strain>
    </source>
</reference>
<dbReference type="Proteomes" id="UP000644140">
    <property type="component" value="Chromosome"/>
</dbReference>